<name>A0ABM1E6F1_PRICU</name>
<feature type="domain" description="CCHC-type" evidence="2">
    <location>
        <begin position="229"/>
        <end position="245"/>
    </location>
</feature>
<dbReference type="InterPro" id="IPR054722">
    <property type="entry name" value="PolX-like_BBD"/>
</dbReference>
<dbReference type="SMART" id="SM00343">
    <property type="entry name" value="ZnF_C2HC"/>
    <property type="match status" value="1"/>
</dbReference>
<dbReference type="RefSeq" id="XP_014667772.1">
    <property type="nucleotide sequence ID" value="XM_014812286.1"/>
</dbReference>
<keyword evidence="1" id="KW-0479">Metal-binding</keyword>
<dbReference type="InterPro" id="IPR036875">
    <property type="entry name" value="Znf_CCHC_sf"/>
</dbReference>
<accession>A0ABM1E6F1</accession>
<dbReference type="PROSITE" id="PS50158">
    <property type="entry name" value="ZF_CCHC"/>
    <property type="match status" value="1"/>
</dbReference>
<dbReference type="Pfam" id="PF14223">
    <property type="entry name" value="Retrotran_gag_2"/>
    <property type="match status" value="1"/>
</dbReference>
<protein>
    <submittedName>
        <fullName evidence="4">Uncharacterized protein LOC106809274</fullName>
    </submittedName>
</protein>
<dbReference type="Gene3D" id="4.10.60.10">
    <property type="entry name" value="Zinc finger, CCHC-type"/>
    <property type="match status" value="1"/>
</dbReference>
<dbReference type="Proteomes" id="UP000695022">
    <property type="component" value="Unplaced"/>
</dbReference>
<dbReference type="SUPFAM" id="SSF57756">
    <property type="entry name" value="Retrovirus zinc finger-like domains"/>
    <property type="match status" value="1"/>
</dbReference>
<keyword evidence="1" id="KW-0862">Zinc</keyword>
<keyword evidence="1" id="KW-0863">Zinc-finger</keyword>
<dbReference type="PANTHER" id="PTHR47481:SF31">
    <property type="entry name" value="OS01G0873500 PROTEIN"/>
    <property type="match status" value="1"/>
</dbReference>
<sequence length="454" mass="51111">MAAQSTGYGPRARVPLFDGDEDKYELWEVKFLGYMRLQKLHEIIQRENEIQDGDSDAATARTKNADAFAEMVQCLDDRSLSLIMRDARDDGRKAFKILREHYRSQSKPRIITLYTELTSLKKLDTETVTDYMLRAESSSTSLKMSGEMISDSLLVAMVLKGLPQQQFKPFTTVVTQKDKALTFTEFKVALRNFEDTEKLNRDEGAKVEDSVMKAAWKARVYPSGGTNVKCYSCGKMGHKVADCRSKKQRWCDVCKNHTHDTKFCRKQKKDNANGAGSDSAKRAELAKSLGDNHTFDFVFKVGEMISPNVNGMLVDCGATAHIVTDKSKFVKFNKNFVPARHYMELANGDRSNNVALARGDAKITIVDNKGRQVDALLNNTLYIPTYPQDIFSVQAATEMGATITFLPDSAQLVHRDGTKFDILKSGKLYYLNRASEMRRDVTSDTVNVTRSLKD</sequence>
<evidence type="ECO:0000259" key="2">
    <source>
        <dbReference type="PROSITE" id="PS50158"/>
    </source>
</evidence>
<gene>
    <name evidence="4" type="primary">LOC106809274</name>
</gene>
<evidence type="ECO:0000256" key="1">
    <source>
        <dbReference type="PROSITE-ProRule" id="PRU00047"/>
    </source>
</evidence>
<evidence type="ECO:0000313" key="4">
    <source>
        <dbReference type="RefSeq" id="XP_014667772.1"/>
    </source>
</evidence>
<proteinExistence type="predicted"/>
<dbReference type="Pfam" id="PF22936">
    <property type="entry name" value="Pol_BBD"/>
    <property type="match status" value="1"/>
</dbReference>
<reference evidence="4" key="1">
    <citation type="submission" date="2025-08" db="UniProtKB">
        <authorList>
            <consortium name="RefSeq"/>
        </authorList>
    </citation>
    <scope>IDENTIFICATION</scope>
</reference>
<evidence type="ECO:0000313" key="3">
    <source>
        <dbReference type="Proteomes" id="UP000695022"/>
    </source>
</evidence>
<dbReference type="Pfam" id="PF00098">
    <property type="entry name" value="zf-CCHC"/>
    <property type="match status" value="1"/>
</dbReference>
<keyword evidence="3" id="KW-1185">Reference proteome</keyword>
<dbReference type="GeneID" id="106809274"/>
<dbReference type="InterPro" id="IPR001878">
    <property type="entry name" value="Znf_CCHC"/>
</dbReference>
<organism evidence="3 4">
    <name type="scientific">Priapulus caudatus</name>
    <name type="common">Priapulid worm</name>
    <dbReference type="NCBI Taxonomy" id="37621"/>
    <lineage>
        <taxon>Eukaryota</taxon>
        <taxon>Metazoa</taxon>
        <taxon>Ecdysozoa</taxon>
        <taxon>Scalidophora</taxon>
        <taxon>Priapulida</taxon>
        <taxon>Priapulimorpha</taxon>
        <taxon>Priapulimorphida</taxon>
        <taxon>Priapulidae</taxon>
        <taxon>Priapulus</taxon>
    </lineage>
</organism>
<dbReference type="PANTHER" id="PTHR47481">
    <property type="match status" value="1"/>
</dbReference>